<keyword evidence="1" id="KW-0175">Coiled coil</keyword>
<evidence type="ECO:0008006" key="4">
    <source>
        <dbReference type="Google" id="ProtNLM"/>
    </source>
</evidence>
<protein>
    <recommendedName>
        <fullName evidence="4">Phage baseplate assembly protein V</fullName>
    </recommendedName>
</protein>
<reference evidence="2 3" key="1">
    <citation type="submission" date="2016-10" db="EMBL/GenBank/DDBJ databases">
        <authorList>
            <person name="de Groot N.N."/>
        </authorList>
    </citation>
    <scope>NUCLEOTIDE SEQUENCE [LARGE SCALE GENOMIC DNA]</scope>
    <source>
        <strain evidence="2 3">DSM 24015</strain>
    </source>
</reference>
<evidence type="ECO:0000256" key="1">
    <source>
        <dbReference type="SAM" id="Coils"/>
    </source>
</evidence>
<name>A0A1G7FJI6_9FLAO</name>
<organism evidence="2 3">
    <name type="scientific">Riemerella columbipharyngis</name>
    <dbReference type="NCBI Taxonomy" id="1071918"/>
    <lineage>
        <taxon>Bacteria</taxon>
        <taxon>Pseudomonadati</taxon>
        <taxon>Bacteroidota</taxon>
        <taxon>Flavobacteriia</taxon>
        <taxon>Flavobacteriales</taxon>
        <taxon>Weeksellaceae</taxon>
        <taxon>Riemerella</taxon>
    </lineage>
</organism>
<sequence length="161" mass="17438">MSEALKQAIGLFSDKGLKVSIGKVTALSGNTCTVERENLPPLLDVRLQALKGDFSNHLLIKPKLNSQVVCLSVDGETAETCIVQYTEIESVEMSIGGAVLKVENGKLQIKNSAADLKELLTELLAELKTAIIQTPSGIGKFSPNNKLKFEELKNKTTQLLE</sequence>
<dbReference type="STRING" id="1071918.SAMN05421544_12327"/>
<evidence type="ECO:0000313" key="2">
    <source>
        <dbReference type="EMBL" id="SDE76053.1"/>
    </source>
</evidence>
<keyword evidence="3" id="KW-1185">Reference proteome</keyword>
<dbReference type="Proteomes" id="UP000198517">
    <property type="component" value="Unassembled WGS sequence"/>
</dbReference>
<feature type="coiled-coil region" evidence="1">
    <location>
        <begin position="106"/>
        <end position="133"/>
    </location>
</feature>
<proteinExistence type="predicted"/>
<evidence type="ECO:0000313" key="3">
    <source>
        <dbReference type="Proteomes" id="UP000198517"/>
    </source>
</evidence>
<dbReference type="EMBL" id="FNAS01000023">
    <property type="protein sequence ID" value="SDE76053.1"/>
    <property type="molecule type" value="Genomic_DNA"/>
</dbReference>
<gene>
    <name evidence="2" type="ORF">SAMN05421544_12327</name>
</gene>
<dbReference type="AlphaFoldDB" id="A0A1G7FJI6"/>
<dbReference type="RefSeq" id="WP_092737931.1">
    <property type="nucleotide sequence ID" value="NZ_FNAS01000023.1"/>
</dbReference>
<dbReference type="OrthoDB" id="1151181at2"/>
<accession>A0A1G7FJI6</accession>